<dbReference type="AlphaFoldDB" id="A0A4Y2PHN8"/>
<name>A0A4Y2PHN8_ARAVE</name>
<accession>A0A4Y2PHN8</accession>
<organism evidence="1 2">
    <name type="scientific">Araneus ventricosus</name>
    <name type="common">Orbweaver spider</name>
    <name type="synonym">Epeira ventricosa</name>
    <dbReference type="NCBI Taxonomy" id="182803"/>
    <lineage>
        <taxon>Eukaryota</taxon>
        <taxon>Metazoa</taxon>
        <taxon>Ecdysozoa</taxon>
        <taxon>Arthropoda</taxon>
        <taxon>Chelicerata</taxon>
        <taxon>Arachnida</taxon>
        <taxon>Araneae</taxon>
        <taxon>Araneomorphae</taxon>
        <taxon>Entelegynae</taxon>
        <taxon>Araneoidea</taxon>
        <taxon>Araneidae</taxon>
        <taxon>Araneus</taxon>
    </lineage>
</organism>
<protein>
    <submittedName>
        <fullName evidence="1">Uncharacterized protein</fullName>
    </submittedName>
</protein>
<evidence type="ECO:0000313" key="2">
    <source>
        <dbReference type="Proteomes" id="UP000499080"/>
    </source>
</evidence>
<dbReference type="Proteomes" id="UP000499080">
    <property type="component" value="Unassembled WGS sequence"/>
</dbReference>
<proteinExistence type="predicted"/>
<comment type="caution">
    <text evidence="1">The sequence shown here is derived from an EMBL/GenBank/DDBJ whole genome shotgun (WGS) entry which is preliminary data.</text>
</comment>
<keyword evidence="2" id="KW-1185">Reference proteome</keyword>
<gene>
    <name evidence="1" type="ORF">AVEN_248759_1</name>
</gene>
<evidence type="ECO:0000313" key="1">
    <source>
        <dbReference type="EMBL" id="GBN50854.1"/>
    </source>
</evidence>
<reference evidence="1 2" key="1">
    <citation type="journal article" date="2019" name="Sci. Rep.">
        <title>Orb-weaving spider Araneus ventricosus genome elucidates the spidroin gene catalogue.</title>
        <authorList>
            <person name="Kono N."/>
            <person name="Nakamura H."/>
            <person name="Ohtoshi R."/>
            <person name="Moran D.A.P."/>
            <person name="Shinohara A."/>
            <person name="Yoshida Y."/>
            <person name="Fujiwara M."/>
            <person name="Mori M."/>
            <person name="Tomita M."/>
            <person name="Arakawa K."/>
        </authorList>
    </citation>
    <scope>NUCLEOTIDE SEQUENCE [LARGE SCALE GENOMIC DNA]</scope>
</reference>
<sequence length="97" mass="11090">MPSTLSRLEVAPCGGRYSVNYVVTMRGIAVNEKKRAPPSSAFSYINATRRVSPFLAVNETERLPFFRLEPKFDTFRPFSSRDCIPNFIYRVCCGFQL</sequence>
<dbReference type="EMBL" id="BGPR01215294">
    <property type="protein sequence ID" value="GBN50854.1"/>
    <property type="molecule type" value="Genomic_DNA"/>
</dbReference>